<dbReference type="PANTHER" id="PTHR43466:SF1">
    <property type="entry name" value="2-OXO-4-HYDROXY-4-CARBOXY-5-UREIDOIMIDAZOLINE DECARBOXYLASE-RELATED"/>
    <property type="match status" value="1"/>
</dbReference>
<evidence type="ECO:0000256" key="3">
    <source>
        <dbReference type="ARBA" id="ARBA00012257"/>
    </source>
</evidence>
<evidence type="ECO:0000256" key="5">
    <source>
        <dbReference type="ARBA" id="ARBA00022793"/>
    </source>
</evidence>
<dbReference type="Pfam" id="PF09349">
    <property type="entry name" value="OHCU_decarbox"/>
    <property type="match status" value="1"/>
</dbReference>
<dbReference type="NCBIfam" id="TIGR03164">
    <property type="entry name" value="UHCUDC"/>
    <property type="match status" value="1"/>
</dbReference>
<evidence type="ECO:0000256" key="1">
    <source>
        <dbReference type="ARBA" id="ARBA00001163"/>
    </source>
</evidence>
<evidence type="ECO:0000256" key="2">
    <source>
        <dbReference type="ARBA" id="ARBA00004754"/>
    </source>
</evidence>
<reference evidence="8 9" key="1">
    <citation type="journal article" date="2022" name="ISME Commun">
        <title>Vulcanimicrobium alpinus gen. nov. sp. nov., the first cultivated representative of the candidate phylum 'Eremiobacterota', is a metabolically versatile aerobic anoxygenic phototroph.</title>
        <authorList>
            <person name="Yabe S."/>
            <person name="Muto K."/>
            <person name="Abe K."/>
            <person name="Yokota A."/>
            <person name="Staudigel H."/>
            <person name="Tebo B.M."/>
        </authorList>
    </citation>
    <scope>NUCLEOTIDE SEQUENCE [LARGE SCALE GENOMIC DNA]</scope>
    <source>
        <strain evidence="8 9">WC8-2</strain>
    </source>
</reference>
<dbReference type="RefSeq" id="WP_317995331.1">
    <property type="nucleotide sequence ID" value="NZ_AP025523.1"/>
</dbReference>
<evidence type="ECO:0000313" key="9">
    <source>
        <dbReference type="Proteomes" id="UP001317532"/>
    </source>
</evidence>
<name>A0AAN1XYK1_UNVUL</name>
<evidence type="ECO:0000313" key="8">
    <source>
        <dbReference type="EMBL" id="BDE07760.1"/>
    </source>
</evidence>
<dbReference type="SUPFAM" id="SSF158694">
    <property type="entry name" value="UraD-Like"/>
    <property type="match status" value="1"/>
</dbReference>
<dbReference type="InterPro" id="IPR036778">
    <property type="entry name" value="OHCU_decarboxylase_sf"/>
</dbReference>
<keyword evidence="9" id="KW-1185">Reference proteome</keyword>
<dbReference type="KEGG" id="vab:WPS_30360"/>
<dbReference type="AlphaFoldDB" id="A0AAN1XYK1"/>
<proteinExistence type="predicted"/>
<accession>A0AAN1XYK1</accession>
<dbReference type="GO" id="GO:0051997">
    <property type="term" value="F:2-oxo-4-hydroxy-4-carboxy-5-ureidoimidazoline decarboxylase activity"/>
    <property type="evidence" value="ECO:0007669"/>
    <property type="project" value="UniProtKB-EC"/>
</dbReference>
<evidence type="ECO:0000256" key="6">
    <source>
        <dbReference type="ARBA" id="ARBA00023239"/>
    </source>
</evidence>
<keyword evidence="5" id="KW-0210">Decarboxylase</keyword>
<dbReference type="GO" id="GO:0019628">
    <property type="term" value="P:urate catabolic process"/>
    <property type="evidence" value="ECO:0007669"/>
    <property type="project" value="TreeGrafter"/>
</dbReference>
<dbReference type="PANTHER" id="PTHR43466">
    <property type="entry name" value="2-OXO-4-HYDROXY-4-CARBOXY-5-UREIDOIMIDAZOLINE DECARBOXYLASE-RELATED"/>
    <property type="match status" value="1"/>
</dbReference>
<dbReference type="InterPro" id="IPR017580">
    <property type="entry name" value="OHCU_decarboxylase-1"/>
</dbReference>
<evidence type="ECO:0000259" key="7">
    <source>
        <dbReference type="Pfam" id="PF09349"/>
    </source>
</evidence>
<organism evidence="8 9">
    <name type="scientific">Vulcanimicrobium alpinum</name>
    <dbReference type="NCBI Taxonomy" id="3016050"/>
    <lineage>
        <taxon>Bacteria</taxon>
        <taxon>Bacillati</taxon>
        <taxon>Vulcanimicrobiota</taxon>
        <taxon>Vulcanimicrobiia</taxon>
        <taxon>Vulcanimicrobiales</taxon>
        <taxon>Vulcanimicrobiaceae</taxon>
        <taxon>Vulcanimicrobium</taxon>
    </lineage>
</organism>
<dbReference type="Proteomes" id="UP001317532">
    <property type="component" value="Chromosome"/>
</dbReference>
<dbReference type="GO" id="GO:0006144">
    <property type="term" value="P:purine nucleobase metabolic process"/>
    <property type="evidence" value="ECO:0007669"/>
    <property type="project" value="UniProtKB-KW"/>
</dbReference>
<keyword evidence="6" id="KW-0456">Lyase</keyword>
<dbReference type="Gene3D" id="1.10.3330.10">
    <property type="entry name" value="Oxo-4-hydroxy-4-carboxy-5-ureidoimidazoline decarboxylase"/>
    <property type="match status" value="1"/>
</dbReference>
<protein>
    <recommendedName>
        <fullName evidence="3">2-oxo-4-hydroxy-4-carboxy-5-ureidoimidazoline decarboxylase</fullName>
        <ecNumber evidence="3">4.1.1.97</ecNumber>
    </recommendedName>
</protein>
<dbReference type="GO" id="GO:0000255">
    <property type="term" value="P:allantoin metabolic process"/>
    <property type="evidence" value="ECO:0007669"/>
    <property type="project" value="InterPro"/>
</dbReference>
<dbReference type="InterPro" id="IPR018020">
    <property type="entry name" value="OHCU_decarboxylase"/>
</dbReference>
<gene>
    <name evidence="8" type="ORF">WPS_30360</name>
</gene>
<comment type="catalytic activity">
    <reaction evidence="1">
        <text>5-hydroxy-2-oxo-4-ureido-2,5-dihydro-1H-imidazole-5-carboxylate + H(+) = (S)-allantoin + CO2</text>
        <dbReference type="Rhea" id="RHEA:26301"/>
        <dbReference type="ChEBI" id="CHEBI:15378"/>
        <dbReference type="ChEBI" id="CHEBI:15678"/>
        <dbReference type="ChEBI" id="CHEBI:16526"/>
        <dbReference type="ChEBI" id="CHEBI:58639"/>
        <dbReference type="EC" id="4.1.1.97"/>
    </reaction>
</comment>
<evidence type="ECO:0000256" key="4">
    <source>
        <dbReference type="ARBA" id="ARBA00022631"/>
    </source>
</evidence>
<feature type="domain" description="Oxo-4-hydroxy-4-carboxy-5-ureidoimidazoline decarboxylase" evidence="7">
    <location>
        <begin position="10"/>
        <end position="165"/>
    </location>
</feature>
<dbReference type="EMBL" id="AP025523">
    <property type="protein sequence ID" value="BDE07760.1"/>
    <property type="molecule type" value="Genomic_DNA"/>
</dbReference>
<dbReference type="EC" id="4.1.1.97" evidence="3"/>
<comment type="pathway">
    <text evidence="2">Purine metabolism; urate degradation; (S)-allantoin from urate: step 3/3.</text>
</comment>
<sequence>MNAIDLAELNAAGDARFVALLAHIFEDSPWIPRAVVAQRPFASVEALHRAMCAAVDAAPRSAQIALISAHPDLVGAAARDGRLGDASRAEQASAGLDRLDDSEIATFTSLNAAYRERFGFPFVICVREHRKAAILAGLRARTRNDRDVEIATALAEIAKIARLRLHDAVRG</sequence>
<keyword evidence="4" id="KW-0659">Purine metabolism</keyword>